<name>A0ABV7ZCK5_9DEIO</name>
<evidence type="ECO:0000259" key="1">
    <source>
        <dbReference type="Pfam" id="PF13539"/>
    </source>
</evidence>
<dbReference type="Pfam" id="PF13539">
    <property type="entry name" value="Peptidase_M15_4"/>
    <property type="match status" value="1"/>
</dbReference>
<evidence type="ECO:0000313" key="3">
    <source>
        <dbReference type="Proteomes" id="UP001595803"/>
    </source>
</evidence>
<keyword evidence="3" id="KW-1185">Reference proteome</keyword>
<organism evidence="2 3">
    <name type="scientific">Deinococcus rufus</name>
    <dbReference type="NCBI Taxonomy" id="2136097"/>
    <lineage>
        <taxon>Bacteria</taxon>
        <taxon>Thermotogati</taxon>
        <taxon>Deinococcota</taxon>
        <taxon>Deinococci</taxon>
        <taxon>Deinococcales</taxon>
        <taxon>Deinococcaceae</taxon>
        <taxon>Deinococcus</taxon>
    </lineage>
</organism>
<accession>A0ABV7ZCK5</accession>
<sequence length="243" mass="26557">MTPFDFAAAIKSRPGGGTRADLVGFYGDPAAGCTQTGKGQFTPSAAFAAQIVSLPTANLPGFPPFGTQPVAAIRLHREVAPVFAATWAELDRRGLTRHLHTYSGSTVYRHMLWNYANPVSLHAYGAAIDFDAGTNGYGLPPARMQMHLDVVRCFEECGWHWGGRWNPTDGMHFQWTDPLPGVPVMPWQDAMAQPAPEPGPPGLTVQLRDLRGELVPAPRTRQWVYNNTLVTIDGLAVTLERRP</sequence>
<dbReference type="EMBL" id="JBHRZG010000024">
    <property type="protein sequence ID" value="MFC3834813.1"/>
    <property type="molecule type" value="Genomic_DNA"/>
</dbReference>
<reference evidence="3" key="1">
    <citation type="journal article" date="2019" name="Int. J. Syst. Evol. Microbiol.">
        <title>The Global Catalogue of Microorganisms (GCM) 10K type strain sequencing project: providing services to taxonomists for standard genome sequencing and annotation.</title>
        <authorList>
            <consortium name="The Broad Institute Genomics Platform"/>
            <consortium name="The Broad Institute Genome Sequencing Center for Infectious Disease"/>
            <person name="Wu L."/>
            <person name="Ma J."/>
        </authorList>
    </citation>
    <scope>NUCLEOTIDE SEQUENCE [LARGE SCALE GENOMIC DNA]</scope>
    <source>
        <strain evidence="3">CCTCC AB 2017081</strain>
    </source>
</reference>
<dbReference type="EC" id="3.4.-.-" evidence="2"/>
<dbReference type="InterPro" id="IPR009045">
    <property type="entry name" value="Zn_M74/Hedgehog-like"/>
</dbReference>
<dbReference type="SUPFAM" id="SSF55166">
    <property type="entry name" value="Hedgehog/DD-peptidase"/>
    <property type="match status" value="1"/>
</dbReference>
<keyword evidence="2" id="KW-0378">Hydrolase</keyword>
<dbReference type="Gene3D" id="3.30.1380.10">
    <property type="match status" value="1"/>
</dbReference>
<dbReference type="RefSeq" id="WP_322472202.1">
    <property type="nucleotide sequence ID" value="NZ_JBHRZG010000024.1"/>
</dbReference>
<dbReference type="InterPro" id="IPR039561">
    <property type="entry name" value="Peptidase_M15C"/>
</dbReference>
<proteinExistence type="predicted"/>
<dbReference type="Proteomes" id="UP001595803">
    <property type="component" value="Unassembled WGS sequence"/>
</dbReference>
<feature type="domain" description="Peptidase M15C" evidence="1">
    <location>
        <begin position="119"/>
        <end position="175"/>
    </location>
</feature>
<evidence type="ECO:0000313" key="2">
    <source>
        <dbReference type="EMBL" id="MFC3834813.1"/>
    </source>
</evidence>
<gene>
    <name evidence="2" type="ORF">ACFOSB_18295</name>
</gene>
<comment type="caution">
    <text evidence="2">The sequence shown here is derived from an EMBL/GenBank/DDBJ whole genome shotgun (WGS) entry which is preliminary data.</text>
</comment>
<protein>
    <submittedName>
        <fullName evidence="2">M15 family metallopeptidase</fullName>
        <ecNumber evidence="2">3.4.-.-</ecNumber>
    </submittedName>
</protein>
<dbReference type="GO" id="GO:0016787">
    <property type="term" value="F:hydrolase activity"/>
    <property type="evidence" value="ECO:0007669"/>
    <property type="project" value="UniProtKB-KW"/>
</dbReference>